<feature type="region of interest" description="SAW" evidence="3">
    <location>
        <begin position="459"/>
        <end position="530"/>
    </location>
</feature>
<feature type="short sequence motif" description="VHIID" evidence="3">
    <location>
        <begin position="277"/>
        <end position="281"/>
    </location>
</feature>
<dbReference type="AlphaFoldDB" id="A0A4S4DQG3"/>
<comment type="caution">
    <text evidence="5">The sequence shown here is derived from an EMBL/GenBank/DDBJ whole genome shotgun (WGS) entry which is preliminary data.</text>
</comment>
<organism evidence="5 6">
    <name type="scientific">Camellia sinensis var. sinensis</name>
    <name type="common">China tea</name>
    <dbReference type="NCBI Taxonomy" id="542762"/>
    <lineage>
        <taxon>Eukaryota</taxon>
        <taxon>Viridiplantae</taxon>
        <taxon>Streptophyta</taxon>
        <taxon>Embryophyta</taxon>
        <taxon>Tracheophyta</taxon>
        <taxon>Spermatophyta</taxon>
        <taxon>Magnoliopsida</taxon>
        <taxon>eudicotyledons</taxon>
        <taxon>Gunneridae</taxon>
        <taxon>Pentapetalae</taxon>
        <taxon>asterids</taxon>
        <taxon>Ericales</taxon>
        <taxon>Theaceae</taxon>
        <taxon>Camellia</taxon>
    </lineage>
</organism>
<keyword evidence="2" id="KW-0804">Transcription</keyword>
<dbReference type="EMBL" id="SDRB02010689">
    <property type="protein sequence ID" value="THG04954.1"/>
    <property type="molecule type" value="Genomic_DNA"/>
</dbReference>
<proteinExistence type="inferred from homology"/>
<keyword evidence="6" id="KW-1185">Reference proteome</keyword>
<protein>
    <submittedName>
        <fullName evidence="5">Uncharacterized protein</fullName>
    </submittedName>
</protein>
<feature type="region of interest" description="Leucine repeat II (LRII)" evidence="3">
    <location>
        <begin position="327"/>
        <end position="359"/>
    </location>
</feature>
<evidence type="ECO:0000256" key="1">
    <source>
        <dbReference type="ARBA" id="ARBA00023015"/>
    </source>
</evidence>
<dbReference type="Pfam" id="PF03514">
    <property type="entry name" value="GRAS"/>
    <property type="match status" value="1"/>
</dbReference>
<feature type="compositionally biased region" description="Low complexity" evidence="4">
    <location>
        <begin position="20"/>
        <end position="40"/>
    </location>
</feature>
<feature type="region of interest" description="Disordered" evidence="4">
    <location>
        <begin position="1"/>
        <end position="40"/>
    </location>
</feature>
<dbReference type="PROSITE" id="PS50985">
    <property type="entry name" value="GRAS"/>
    <property type="match status" value="1"/>
</dbReference>
<sequence>MKVQFTSAQTHQSTTLKPLSSTNTAAQSTSSTTTTTTTNTNFCYEPKSVLDLRRSPSPIAADPNSDAPSFSDALSRFDDASLEFDDHIRNNLEDWESLMRELGLHNDSSPAAAALRSIVPQSNHIDPQFPILSDNNPPPPHSFDLVPNNFPLSDSNSFDFCTDFHIGFNFVDELVRAADCFESNELQLAHVILARLNQQQLRSPVGKPLQRAAFYFKEALQSLIMGSTRSTRNSSSSEVVQAIKAYKNFSIVSPIVMFSNFTANQAILEAVDGSMFIHVVDFDMGFGGQWASFMKEVADRAESRKSNTPILRITAVVPEEYGVESRLIRDNLNQFAQELEIGFEIEFVLIRTFEFLSFKAIKFMEGEKTAVLLSPTIFHRLGTGFLNDLHQISPHVVVVVDGEGVADCGGQPSLRRSVIAGLEFHSTVLETLEAANGGGGEEWIRKIEMFVMRPRIVAAVEAAVGRVAPPWREGFAAAGMRGVGLSRFAEFQAECLLAKVRVRGFHVAKREGEMVLCWHDRALVATSAWRC</sequence>
<comment type="caution">
    <text evidence="3">Lacks conserved residue(s) required for the propagation of feature annotation.</text>
</comment>
<dbReference type="STRING" id="542762.A0A4S4DQG3"/>
<evidence type="ECO:0000313" key="6">
    <source>
        <dbReference type="Proteomes" id="UP000306102"/>
    </source>
</evidence>
<gene>
    <name evidence="5" type="ORF">TEA_012176</name>
</gene>
<name>A0A4S4DQG3_CAMSN</name>
<comment type="similarity">
    <text evidence="3">Belongs to the GRAS family.</text>
</comment>
<dbReference type="Proteomes" id="UP000306102">
    <property type="component" value="Unassembled WGS sequence"/>
</dbReference>
<reference evidence="5 6" key="1">
    <citation type="journal article" date="2018" name="Proc. Natl. Acad. Sci. U.S.A.">
        <title>Draft genome sequence of Camellia sinensis var. sinensis provides insights into the evolution of the tea genome and tea quality.</title>
        <authorList>
            <person name="Wei C."/>
            <person name="Yang H."/>
            <person name="Wang S."/>
            <person name="Zhao J."/>
            <person name="Liu C."/>
            <person name="Gao L."/>
            <person name="Xia E."/>
            <person name="Lu Y."/>
            <person name="Tai Y."/>
            <person name="She G."/>
            <person name="Sun J."/>
            <person name="Cao H."/>
            <person name="Tong W."/>
            <person name="Gao Q."/>
            <person name="Li Y."/>
            <person name="Deng W."/>
            <person name="Jiang X."/>
            <person name="Wang W."/>
            <person name="Chen Q."/>
            <person name="Zhang S."/>
            <person name="Li H."/>
            <person name="Wu J."/>
            <person name="Wang P."/>
            <person name="Li P."/>
            <person name="Shi C."/>
            <person name="Zheng F."/>
            <person name="Jian J."/>
            <person name="Huang B."/>
            <person name="Shan D."/>
            <person name="Shi M."/>
            <person name="Fang C."/>
            <person name="Yue Y."/>
            <person name="Li F."/>
            <person name="Li D."/>
            <person name="Wei S."/>
            <person name="Han B."/>
            <person name="Jiang C."/>
            <person name="Yin Y."/>
            <person name="Xia T."/>
            <person name="Zhang Z."/>
            <person name="Bennetzen J.L."/>
            <person name="Zhao S."/>
            <person name="Wan X."/>
        </authorList>
    </citation>
    <scope>NUCLEOTIDE SEQUENCE [LARGE SCALE GENOMIC DNA]</scope>
    <source>
        <strain evidence="6">cv. Shuchazao</strain>
        <tissue evidence="5">Leaf</tissue>
    </source>
</reference>
<accession>A0A4S4DQG3</accession>
<keyword evidence="1" id="KW-0805">Transcription regulation</keyword>
<feature type="compositionally biased region" description="Polar residues" evidence="4">
    <location>
        <begin position="1"/>
        <end position="19"/>
    </location>
</feature>
<evidence type="ECO:0000256" key="3">
    <source>
        <dbReference type="PROSITE-ProRule" id="PRU01191"/>
    </source>
</evidence>
<evidence type="ECO:0000256" key="2">
    <source>
        <dbReference type="ARBA" id="ARBA00023163"/>
    </source>
</evidence>
<dbReference type="PANTHER" id="PTHR31636">
    <property type="entry name" value="OSJNBA0084A10.13 PROTEIN-RELATED"/>
    <property type="match status" value="1"/>
</dbReference>
<evidence type="ECO:0000256" key="4">
    <source>
        <dbReference type="SAM" id="MobiDB-lite"/>
    </source>
</evidence>
<evidence type="ECO:0000313" key="5">
    <source>
        <dbReference type="EMBL" id="THG04954.1"/>
    </source>
</evidence>
<dbReference type="InterPro" id="IPR005202">
    <property type="entry name" value="TF_GRAS"/>
</dbReference>